<dbReference type="Pfam" id="PF13490">
    <property type="entry name" value="zf-HC2"/>
    <property type="match status" value="1"/>
</dbReference>
<feature type="domain" description="Putative zinc-finger" evidence="1">
    <location>
        <begin position="4"/>
        <end position="38"/>
    </location>
</feature>
<proteinExistence type="predicted"/>
<evidence type="ECO:0000313" key="3">
    <source>
        <dbReference type="Proteomes" id="UP000318349"/>
    </source>
</evidence>
<protein>
    <submittedName>
        <fullName evidence="2">Zf-HC2 domain-containing protein</fullName>
    </submittedName>
</protein>
<reference evidence="2 3" key="1">
    <citation type="submission" date="2019-07" db="EMBL/GenBank/DDBJ databases">
        <title>The pathways for chlorine oxyanion respiration interact through the shared metabolite chlorate.</title>
        <authorList>
            <person name="Barnum T.P."/>
            <person name="Cheng Y."/>
            <person name="Hill K.A."/>
            <person name="Lucas L.N."/>
            <person name="Carlson H.K."/>
            <person name="Coates J.D."/>
        </authorList>
    </citation>
    <scope>NUCLEOTIDE SEQUENCE [LARGE SCALE GENOMIC DNA]</scope>
    <source>
        <strain evidence="2 3">SFB-1</strain>
    </source>
</reference>
<dbReference type="Proteomes" id="UP000318349">
    <property type="component" value="Unassembled WGS sequence"/>
</dbReference>
<sequence>MLSCKQVTRLASEKRDRSLSLRERLSFRVHLMMCAACRRFDAQMQFMRTAMSRFSRGETPDREDR</sequence>
<evidence type="ECO:0000259" key="1">
    <source>
        <dbReference type="Pfam" id="PF13490"/>
    </source>
</evidence>
<evidence type="ECO:0000313" key="2">
    <source>
        <dbReference type="EMBL" id="TVO78126.1"/>
    </source>
</evidence>
<organism evidence="2 3">
    <name type="scientific">Denitromonas halophila</name>
    <dbReference type="NCBI Taxonomy" id="1629404"/>
    <lineage>
        <taxon>Bacteria</taxon>
        <taxon>Pseudomonadati</taxon>
        <taxon>Pseudomonadota</taxon>
        <taxon>Betaproteobacteria</taxon>
        <taxon>Rhodocyclales</taxon>
        <taxon>Zoogloeaceae</taxon>
        <taxon>Denitromonas</taxon>
    </lineage>
</organism>
<accession>A0A557RS25</accession>
<dbReference type="EMBL" id="VMNI01000006">
    <property type="protein sequence ID" value="TVO78126.1"/>
    <property type="molecule type" value="Genomic_DNA"/>
</dbReference>
<dbReference type="InterPro" id="IPR027383">
    <property type="entry name" value="Znf_put"/>
</dbReference>
<name>A0A557RS25_9RHOO</name>
<gene>
    <name evidence="2" type="ORF">FHP89_06515</name>
</gene>
<comment type="caution">
    <text evidence="2">The sequence shown here is derived from an EMBL/GenBank/DDBJ whole genome shotgun (WGS) entry which is preliminary data.</text>
</comment>
<dbReference type="AlphaFoldDB" id="A0A557RS25"/>